<feature type="domain" description="Thoeris protein ThsB TIR-like" evidence="1">
    <location>
        <begin position="26"/>
        <end position="119"/>
    </location>
</feature>
<dbReference type="Proteomes" id="UP000565613">
    <property type="component" value="Unassembled WGS sequence"/>
</dbReference>
<name>A0A7X9TC45_9ACTN</name>
<dbReference type="EMBL" id="JABAGR010000014">
    <property type="protein sequence ID" value="NMF26733.1"/>
    <property type="molecule type" value="Genomic_DNA"/>
</dbReference>
<dbReference type="Pfam" id="PF08937">
    <property type="entry name" value="ThsB_TIR"/>
    <property type="match status" value="1"/>
</dbReference>
<evidence type="ECO:0000313" key="3">
    <source>
        <dbReference type="Proteomes" id="UP000565613"/>
    </source>
</evidence>
<dbReference type="Gene3D" id="3.40.50.11200">
    <property type="match status" value="1"/>
</dbReference>
<sequence length="186" mass="21627">MDYRNGNYSAFYVAEPFNQNNLGANSTPDFCYYNMLRMWKGKDSQFPFIDSHMKNYNVRDGSDWELTLKPRLHERLRKSKNIVLFLSDATKNSRALNEEITYGVNHCHLPIIVVYPDYRDYRDIVNNGYFTQAATSLWSRLPVLRDSMDLIASVHVPLNKGCIERALSAREYTVQADPRAGKYIVQ</sequence>
<gene>
    <name evidence="2" type="ORF">HF885_09945</name>
</gene>
<organism evidence="2 3">
    <name type="scientific">Parafannyhessea umbonata</name>
    <dbReference type="NCBI Taxonomy" id="604330"/>
    <lineage>
        <taxon>Bacteria</taxon>
        <taxon>Bacillati</taxon>
        <taxon>Actinomycetota</taxon>
        <taxon>Coriobacteriia</taxon>
        <taxon>Coriobacteriales</taxon>
        <taxon>Atopobiaceae</taxon>
        <taxon>Parafannyhessea</taxon>
    </lineage>
</organism>
<proteinExistence type="predicted"/>
<protein>
    <recommendedName>
        <fullName evidence="1">Thoeris protein ThsB TIR-like domain-containing protein</fullName>
    </recommendedName>
</protein>
<reference evidence="2 3" key="1">
    <citation type="submission" date="2020-04" db="EMBL/GenBank/DDBJ databases">
        <authorList>
            <person name="Hitch T.C.A."/>
            <person name="Wylensek D."/>
            <person name="Clavel T."/>
        </authorList>
    </citation>
    <scope>NUCLEOTIDE SEQUENCE [LARGE SCALE GENOMIC DNA]</scope>
    <source>
        <strain evidence="2 3">105184</strain>
    </source>
</reference>
<dbReference type="InterPro" id="IPR015032">
    <property type="entry name" value="ThsB__TIR-like_domain"/>
</dbReference>
<evidence type="ECO:0000259" key="1">
    <source>
        <dbReference type="Pfam" id="PF08937"/>
    </source>
</evidence>
<comment type="caution">
    <text evidence="2">The sequence shown here is derived from an EMBL/GenBank/DDBJ whole genome shotgun (WGS) entry which is preliminary data.</text>
</comment>
<dbReference type="RefSeq" id="WP_170104757.1">
    <property type="nucleotide sequence ID" value="NZ_JABAGR010000014.1"/>
</dbReference>
<evidence type="ECO:0000313" key="2">
    <source>
        <dbReference type="EMBL" id="NMF26733.1"/>
    </source>
</evidence>
<dbReference type="AlphaFoldDB" id="A0A7X9TC45"/>
<accession>A0A7X9TC45</accession>